<dbReference type="Gene3D" id="1.10.510.10">
    <property type="entry name" value="Transferase(Phosphotransferase) domain 1"/>
    <property type="match status" value="1"/>
</dbReference>
<dbReference type="PROSITE" id="PS00107">
    <property type="entry name" value="PROTEIN_KINASE_ATP"/>
    <property type="match status" value="1"/>
</dbReference>
<dbReference type="Proteomes" id="UP001063166">
    <property type="component" value="Unassembled WGS sequence"/>
</dbReference>
<evidence type="ECO:0000313" key="15">
    <source>
        <dbReference type="EMBL" id="GLB44310.1"/>
    </source>
</evidence>
<dbReference type="CDD" id="cd06614">
    <property type="entry name" value="STKc_PAK"/>
    <property type="match status" value="1"/>
</dbReference>
<dbReference type="EMBL" id="BRPK01000016">
    <property type="protein sequence ID" value="GLB44310.1"/>
    <property type="molecule type" value="Genomic_DNA"/>
</dbReference>
<dbReference type="Pfam" id="PF00169">
    <property type="entry name" value="PH"/>
    <property type="match status" value="1"/>
</dbReference>
<dbReference type="SUPFAM" id="SSF56112">
    <property type="entry name" value="Protein kinase-like (PK-like)"/>
    <property type="match status" value="1"/>
</dbReference>
<dbReference type="GO" id="GO:0004674">
    <property type="term" value="F:protein serine/threonine kinase activity"/>
    <property type="evidence" value="ECO:0007669"/>
    <property type="project" value="UniProtKB-KW"/>
</dbReference>
<evidence type="ECO:0000256" key="8">
    <source>
        <dbReference type="ARBA" id="ARBA00047899"/>
    </source>
</evidence>
<dbReference type="InterPro" id="IPR001849">
    <property type="entry name" value="PH_domain"/>
</dbReference>
<feature type="compositionally biased region" description="Low complexity" evidence="11">
    <location>
        <begin position="478"/>
        <end position="496"/>
    </location>
</feature>
<dbReference type="Pfam" id="PF00786">
    <property type="entry name" value="PBD"/>
    <property type="match status" value="1"/>
</dbReference>
<feature type="binding site" evidence="10">
    <location>
        <position position="598"/>
    </location>
    <ligand>
        <name>ATP</name>
        <dbReference type="ChEBI" id="CHEBI:30616"/>
    </ligand>
</feature>
<keyword evidence="5 10" id="KW-0547">Nucleotide-binding</keyword>
<dbReference type="InterPro" id="IPR011993">
    <property type="entry name" value="PH-like_dom_sf"/>
</dbReference>
<dbReference type="PANTHER" id="PTHR45832">
    <property type="entry name" value="SERINE/THREONINE-PROTEIN KINASE SAMKA-RELATED-RELATED"/>
    <property type="match status" value="1"/>
</dbReference>
<dbReference type="SUPFAM" id="SSF50729">
    <property type="entry name" value="PH domain-like"/>
    <property type="match status" value="1"/>
</dbReference>
<dbReference type="EC" id="2.7.11.1" evidence="2"/>
<feature type="domain" description="Protein kinase" evidence="13">
    <location>
        <begin position="569"/>
        <end position="821"/>
    </location>
</feature>
<dbReference type="CDD" id="cd01093">
    <property type="entry name" value="CRIB_PAK_like"/>
    <property type="match status" value="1"/>
</dbReference>
<evidence type="ECO:0000256" key="4">
    <source>
        <dbReference type="ARBA" id="ARBA00022679"/>
    </source>
</evidence>
<dbReference type="InterPro" id="IPR051931">
    <property type="entry name" value="PAK3-like"/>
</dbReference>
<dbReference type="InterPro" id="IPR008271">
    <property type="entry name" value="Ser/Thr_kinase_AS"/>
</dbReference>
<feature type="region of interest" description="Disordered" evidence="11">
    <location>
        <begin position="266"/>
        <end position="305"/>
    </location>
</feature>
<comment type="similarity">
    <text evidence="1">Belongs to the protein kinase superfamily. STE Ser/Thr protein kinase family. STE20 subfamily.</text>
</comment>
<comment type="catalytic activity">
    <reaction evidence="8">
        <text>L-threonyl-[protein] + ATP = O-phospho-L-threonyl-[protein] + ADP + H(+)</text>
        <dbReference type="Rhea" id="RHEA:46608"/>
        <dbReference type="Rhea" id="RHEA-COMP:11060"/>
        <dbReference type="Rhea" id="RHEA-COMP:11605"/>
        <dbReference type="ChEBI" id="CHEBI:15378"/>
        <dbReference type="ChEBI" id="CHEBI:30013"/>
        <dbReference type="ChEBI" id="CHEBI:30616"/>
        <dbReference type="ChEBI" id="CHEBI:61977"/>
        <dbReference type="ChEBI" id="CHEBI:456216"/>
        <dbReference type="EC" id="2.7.11.1"/>
    </reaction>
</comment>
<dbReference type="InterPro" id="IPR017441">
    <property type="entry name" value="Protein_kinase_ATP_BS"/>
</dbReference>
<evidence type="ECO:0000256" key="9">
    <source>
        <dbReference type="ARBA" id="ARBA00048679"/>
    </source>
</evidence>
<sequence>MSYHQVTATSLTPSRPAPQAPQRRGTDTSQSSLYNTNTALSNSGYGPSFTFTPSSPSTSSYSGGYTGIGGTPGSNGSSEALYNSQIVRSGPVSVKEEGTFASWIWKLKWLVLKEQTLTIHKSEHSPQQTVIFLRDISNVERTDLKPYCLLLEAKDKKYYLALKNDEEVYGWQDDVYSRSPLMGVSNPTNFVHKVHVGFDPVSGAFTGMPEQWSKLLTKSAITREDYAKDPQAVLDVLEFYTDHQKRELEDMGAPARFNAGTGLGGMGKISSPLNTPSTSSSSTGLIGARPMNKRQDSAPSGLNGETENLASAAALAAELVNGSHVAAATAGSQGGPRPPASTVAGPSASRPAPARPLLAAARPAPAPPSNGSSAGKTDHLPSTAELGARKPAHGPSSTPTTTTSALPQRKESLAGSAASQQGQRQQLPQPPRDQQQQREREREKEREREQQQQQQTQATPSRGELPRPPIGAPSKSSPAVTTPATQPAPGAAGALAGPPPVKPLQPTKKVQINAEDKAKAAAAGGTGGVAAAAAALEKPKEKRISTMTEVQIMEKLRSVVSDEDPKLIYSKIKKVGQGASGHVYVAKTLATGKKVAIKEMDLSHQPRKELIVNEILVMKESQHPNIVNFLDSYLVKNNELWVVMEYMEGGALTDIIENNTLEEDQISSICFETCKGLGHLHSQSIIHRDIKSDNVLLDALGRVKITDFGFCAKLTDQKSKRATMVGTPYWMAPEVVKQKEYGAKVDIWSLGIMAIEMIENEPPYLDEEPLKALYLIATNGTPTLKKPEALSRELKGFLAVCLCVDVASRATANELLEHEFLKKALPTFQSNGPRSPSSFAASRTLGRNLGIHFGPRPPKRYSDLSSFPHAGLATPLPHLEIPPILSRQENVPTIYIEAGDFTKLFTPADLLQELPLDMLPHSLEHLVTPWPDRL</sequence>
<dbReference type="InterPro" id="IPR000719">
    <property type="entry name" value="Prot_kinase_dom"/>
</dbReference>
<dbReference type="Gene3D" id="3.30.200.20">
    <property type="entry name" value="Phosphorylase Kinase, domain 1"/>
    <property type="match status" value="1"/>
</dbReference>
<evidence type="ECO:0000256" key="10">
    <source>
        <dbReference type="PROSITE-ProRule" id="PRU10141"/>
    </source>
</evidence>
<dbReference type="PROSITE" id="PS00108">
    <property type="entry name" value="PROTEIN_KINASE_ST"/>
    <property type="match status" value="1"/>
</dbReference>
<gene>
    <name evidence="15" type="ORF">LshimejAT787_1602400</name>
</gene>
<dbReference type="InterPro" id="IPR000095">
    <property type="entry name" value="CRIB_dom"/>
</dbReference>
<dbReference type="PROSITE" id="PS50011">
    <property type="entry name" value="PROTEIN_KINASE_DOM"/>
    <property type="match status" value="1"/>
</dbReference>
<feature type="compositionally biased region" description="Low complexity" evidence="11">
    <location>
        <begin position="395"/>
        <end position="404"/>
    </location>
</feature>
<feature type="compositionally biased region" description="Low complexity" evidence="11">
    <location>
        <begin position="344"/>
        <end position="375"/>
    </location>
</feature>
<keyword evidence="7 10" id="KW-0067">ATP-binding</keyword>
<keyword evidence="16" id="KW-1185">Reference proteome</keyword>
<name>A0A9P3PWK2_LYOSH</name>
<dbReference type="Pfam" id="PF00069">
    <property type="entry name" value="Pkinase"/>
    <property type="match status" value="1"/>
</dbReference>
<dbReference type="FunFam" id="3.30.200.20:FF:000705">
    <property type="entry name" value="Non-specific serine/threonine protein kinase"/>
    <property type="match status" value="1"/>
</dbReference>
<keyword evidence="4" id="KW-0808">Transferase</keyword>
<dbReference type="CDD" id="cd13279">
    <property type="entry name" value="PH_Cla4_Ste20"/>
    <property type="match status" value="1"/>
</dbReference>
<dbReference type="Gene3D" id="3.90.810.10">
    <property type="entry name" value="CRIB domain"/>
    <property type="match status" value="1"/>
</dbReference>
<feature type="compositionally biased region" description="Low complexity" evidence="11">
    <location>
        <begin position="269"/>
        <end position="287"/>
    </location>
</feature>
<dbReference type="InterPro" id="IPR036936">
    <property type="entry name" value="CRIB_dom_sf"/>
</dbReference>
<reference evidence="15" key="1">
    <citation type="submission" date="2022-07" db="EMBL/GenBank/DDBJ databases">
        <title>The genome of Lyophyllum shimeji provides insight into the initial evolution of ectomycorrhizal fungal genome.</title>
        <authorList>
            <person name="Kobayashi Y."/>
            <person name="Shibata T."/>
            <person name="Hirakawa H."/>
            <person name="Shigenobu S."/>
            <person name="Nishiyama T."/>
            <person name="Yamada A."/>
            <person name="Hasebe M."/>
            <person name="Kawaguchi M."/>
        </authorList>
    </citation>
    <scope>NUCLEOTIDE SEQUENCE</scope>
    <source>
        <strain evidence="15">AT787</strain>
    </source>
</reference>
<dbReference type="Gene3D" id="2.30.29.30">
    <property type="entry name" value="Pleckstrin-homology domain (PH domain)/Phosphotyrosine-binding domain (PTB)"/>
    <property type="match status" value="1"/>
</dbReference>
<evidence type="ECO:0000256" key="11">
    <source>
        <dbReference type="SAM" id="MobiDB-lite"/>
    </source>
</evidence>
<evidence type="ECO:0000256" key="7">
    <source>
        <dbReference type="ARBA" id="ARBA00022840"/>
    </source>
</evidence>
<dbReference type="FunFam" id="1.10.510.10:FF:000139">
    <property type="entry name" value="Non-specific serine/threonine protein kinase"/>
    <property type="match status" value="1"/>
</dbReference>
<dbReference type="PANTHER" id="PTHR45832:SF22">
    <property type="entry name" value="SERINE_THREONINE-PROTEIN KINASE SAMKA-RELATED"/>
    <property type="match status" value="1"/>
</dbReference>
<dbReference type="InterPro" id="IPR033923">
    <property type="entry name" value="PAK_BD"/>
</dbReference>
<protein>
    <recommendedName>
        <fullName evidence="2">non-specific serine/threonine protein kinase</fullName>
        <ecNumber evidence="2">2.7.11.1</ecNumber>
    </recommendedName>
</protein>
<dbReference type="SMART" id="SM00220">
    <property type="entry name" value="S_TKc"/>
    <property type="match status" value="1"/>
</dbReference>
<feature type="domain" description="PH" evidence="12">
    <location>
        <begin position="85"/>
        <end position="180"/>
    </location>
</feature>
<evidence type="ECO:0000259" key="14">
    <source>
        <dbReference type="PROSITE" id="PS50108"/>
    </source>
</evidence>
<comment type="caution">
    <text evidence="15">The sequence shown here is derived from an EMBL/GenBank/DDBJ whole genome shotgun (WGS) entry which is preliminary data.</text>
</comment>
<evidence type="ECO:0000259" key="12">
    <source>
        <dbReference type="PROSITE" id="PS50003"/>
    </source>
</evidence>
<comment type="catalytic activity">
    <reaction evidence="9">
        <text>L-seryl-[protein] + ATP = O-phospho-L-seryl-[protein] + ADP + H(+)</text>
        <dbReference type="Rhea" id="RHEA:17989"/>
        <dbReference type="Rhea" id="RHEA-COMP:9863"/>
        <dbReference type="Rhea" id="RHEA-COMP:11604"/>
        <dbReference type="ChEBI" id="CHEBI:15378"/>
        <dbReference type="ChEBI" id="CHEBI:29999"/>
        <dbReference type="ChEBI" id="CHEBI:30616"/>
        <dbReference type="ChEBI" id="CHEBI:83421"/>
        <dbReference type="ChEBI" id="CHEBI:456216"/>
        <dbReference type="EC" id="2.7.11.1"/>
    </reaction>
</comment>
<dbReference type="GO" id="GO:0005524">
    <property type="term" value="F:ATP binding"/>
    <property type="evidence" value="ECO:0007669"/>
    <property type="project" value="UniProtKB-UniRule"/>
</dbReference>
<dbReference type="SMART" id="SM00285">
    <property type="entry name" value="PBD"/>
    <property type="match status" value="1"/>
</dbReference>
<feature type="region of interest" description="Disordered" evidence="11">
    <location>
        <begin position="327"/>
        <end position="506"/>
    </location>
</feature>
<organism evidence="15 16">
    <name type="scientific">Lyophyllum shimeji</name>
    <name type="common">Hon-shimeji</name>
    <name type="synonym">Tricholoma shimeji</name>
    <dbReference type="NCBI Taxonomy" id="47721"/>
    <lineage>
        <taxon>Eukaryota</taxon>
        <taxon>Fungi</taxon>
        <taxon>Dikarya</taxon>
        <taxon>Basidiomycota</taxon>
        <taxon>Agaricomycotina</taxon>
        <taxon>Agaricomycetes</taxon>
        <taxon>Agaricomycetidae</taxon>
        <taxon>Agaricales</taxon>
        <taxon>Tricholomatineae</taxon>
        <taxon>Lyophyllaceae</taxon>
        <taxon>Lyophyllum</taxon>
    </lineage>
</organism>
<dbReference type="SMART" id="SM00233">
    <property type="entry name" value="PH"/>
    <property type="match status" value="1"/>
</dbReference>
<dbReference type="PROSITE" id="PS50003">
    <property type="entry name" value="PH_DOMAIN"/>
    <property type="match status" value="1"/>
</dbReference>
<evidence type="ECO:0000256" key="6">
    <source>
        <dbReference type="ARBA" id="ARBA00022777"/>
    </source>
</evidence>
<feature type="domain" description="CRIB" evidence="14">
    <location>
        <begin position="184"/>
        <end position="197"/>
    </location>
</feature>
<proteinExistence type="inferred from homology"/>
<keyword evidence="6" id="KW-0418">Kinase</keyword>
<evidence type="ECO:0000256" key="3">
    <source>
        <dbReference type="ARBA" id="ARBA00022527"/>
    </source>
</evidence>
<feature type="compositionally biased region" description="Basic and acidic residues" evidence="11">
    <location>
        <begin position="435"/>
        <end position="450"/>
    </location>
</feature>
<dbReference type="FunFam" id="3.90.810.10:FF:000005">
    <property type="entry name" value="Non-specific serine/threonine protein kinase"/>
    <property type="match status" value="1"/>
</dbReference>
<evidence type="ECO:0000256" key="2">
    <source>
        <dbReference type="ARBA" id="ARBA00012513"/>
    </source>
</evidence>
<evidence type="ECO:0000256" key="5">
    <source>
        <dbReference type="ARBA" id="ARBA00022741"/>
    </source>
</evidence>
<keyword evidence="3" id="KW-0723">Serine/threonine-protein kinase</keyword>
<feature type="region of interest" description="Disordered" evidence="11">
    <location>
        <begin position="1"/>
        <end position="40"/>
    </location>
</feature>
<dbReference type="OrthoDB" id="248923at2759"/>
<feature type="compositionally biased region" description="Polar residues" evidence="11">
    <location>
        <begin position="1"/>
        <end position="13"/>
    </location>
</feature>
<feature type="compositionally biased region" description="Polar residues" evidence="11">
    <location>
        <begin position="27"/>
        <end position="40"/>
    </location>
</feature>
<dbReference type="PROSITE" id="PS50108">
    <property type="entry name" value="CRIB"/>
    <property type="match status" value="1"/>
</dbReference>
<dbReference type="AlphaFoldDB" id="A0A9P3PWK2"/>
<dbReference type="InterPro" id="IPR011009">
    <property type="entry name" value="Kinase-like_dom_sf"/>
</dbReference>
<accession>A0A9P3PWK2</accession>
<evidence type="ECO:0000313" key="16">
    <source>
        <dbReference type="Proteomes" id="UP001063166"/>
    </source>
</evidence>
<evidence type="ECO:0000256" key="1">
    <source>
        <dbReference type="ARBA" id="ARBA00008874"/>
    </source>
</evidence>
<evidence type="ECO:0000259" key="13">
    <source>
        <dbReference type="PROSITE" id="PS50011"/>
    </source>
</evidence>